<dbReference type="RefSeq" id="WP_255039935.1">
    <property type="nucleotide sequence ID" value="NZ_RJUF01000198.1"/>
</dbReference>
<protein>
    <submittedName>
        <fullName evidence="2">Type IX secretion system membrane protein PorP/SprF</fullName>
    </submittedName>
</protein>
<feature type="chain" id="PRO_5042066776" evidence="1">
    <location>
        <begin position="28"/>
        <end position="333"/>
    </location>
</feature>
<name>A0AAE3H9G2_9BACT</name>
<dbReference type="AlphaFoldDB" id="A0AAE3H9G2"/>
<dbReference type="Pfam" id="PF11751">
    <property type="entry name" value="PorP_SprF"/>
    <property type="match status" value="1"/>
</dbReference>
<evidence type="ECO:0000313" key="2">
    <source>
        <dbReference type="EMBL" id="MCP9766230.1"/>
    </source>
</evidence>
<proteinExistence type="predicted"/>
<dbReference type="NCBIfam" id="TIGR03519">
    <property type="entry name" value="T9SS_PorP_fam"/>
    <property type="match status" value="1"/>
</dbReference>
<accession>A0AAE3H9G2</accession>
<evidence type="ECO:0000256" key="1">
    <source>
        <dbReference type="SAM" id="SignalP"/>
    </source>
</evidence>
<keyword evidence="3" id="KW-1185">Reference proteome</keyword>
<gene>
    <name evidence="2" type="ORF">EGI31_25105</name>
</gene>
<dbReference type="EMBL" id="RJUF01000198">
    <property type="protein sequence ID" value="MCP9766230.1"/>
    <property type="molecule type" value="Genomic_DNA"/>
</dbReference>
<evidence type="ECO:0000313" key="3">
    <source>
        <dbReference type="Proteomes" id="UP001204144"/>
    </source>
</evidence>
<organism evidence="2 3">
    <name type="scientific">Lacihabitans soyangensis</name>
    <dbReference type="NCBI Taxonomy" id="869394"/>
    <lineage>
        <taxon>Bacteria</taxon>
        <taxon>Pseudomonadati</taxon>
        <taxon>Bacteroidota</taxon>
        <taxon>Cytophagia</taxon>
        <taxon>Cytophagales</taxon>
        <taxon>Leadbetterellaceae</taxon>
        <taxon>Lacihabitans</taxon>
    </lineage>
</organism>
<sequence>MKHFHSARNKAIVFALLCLISTTKIFAQQEVMYSQYMFNTLAINPAYAGSRDVLSLTALGRYQWLDRNVPGSPTTHSFSLDMPIKNEKMGIGLVAYNDALGVANNTGLNLAYAYRFKLGAKTTMSLGLQPTVTNVNLALSQVTTLVDENIFSADRSRFMFNAGLGMFVSNDKSYFGFSVPQIIEQKITPDIATSTGKIKRHYFAMMGFVVGKGNFKIKPSTMLRYAAGSPLGVDGNINFWYKDKISLGVSGRKSQTVLSGQDNIDAVVGMFELQLTPQLRLGYAYDYNNNRLNTKVGGTSALYNKLTGTPTHEWLLRYEFGYGKSKILTPRYF</sequence>
<reference evidence="2 3" key="1">
    <citation type="submission" date="2018-11" db="EMBL/GenBank/DDBJ databases">
        <title>Novel bacteria species description.</title>
        <authorList>
            <person name="Han J.-H."/>
        </authorList>
    </citation>
    <scope>NUCLEOTIDE SEQUENCE [LARGE SCALE GENOMIC DNA]</scope>
    <source>
        <strain evidence="2 3">KCTC23259</strain>
    </source>
</reference>
<feature type="signal peptide" evidence="1">
    <location>
        <begin position="1"/>
        <end position="27"/>
    </location>
</feature>
<keyword evidence="1" id="KW-0732">Signal</keyword>
<dbReference type="Proteomes" id="UP001204144">
    <property type="component" value="Unassembled WGS sequence"/>
</dbReference>
<comment type="caution">
    <text evidence="2">The sequence shown here is derived from an EMBL/GenBank/DDBJ whole genome shotgun (WGS) entry which is preliminary data.</text>
</comment>
<dbReference type="InterPro" id="IPR019861">
    <property type="entry name" value="PorP/SprF_Bacteroidetes"/>
</dbReference>